<dbReference type="Pfam" id="PF13148">
    <property type="entry name" value="DUF3987"/>
    <property type="match status" value="1"/>
</dbReference>
<dbReference type="Proteomes" id="UP001249851">
    <property type="component" value="Unassembled WGS sequence"/>
</dbReference>
<gene>
    <name evidence="2" type="ORF">P5673_015214</name>
</gene>
<dbReference type="AlphaFoldDB" id="A0AAD9V5H2"/>
<dbReference type="InterPro" id="IPR025048">
    <property type="entry name" value="DUF3987"/>
</dbReference>
<comment type="caution">
    <text evidence="2">The sequence shown here is derived from an EMBL/GenBank/DDBJ whole genome shotgun (WGS) entry which is preliminary data.</text>
</comment>
<accession>A0AAD9V5H2</accession>
<proteinExistence type="predicted"/>
<evidence type="ECO:0000313" key="2">
    <source>
        <dbReference type="EMBL" id="KAK2561827.1"/>
    </source>
</evidence>
<dbReference type="EMBL" id="JARQWQ010000031">
    <property type="protein sequence ID" value="KAK2561827.1"/>
    <property type="molecule type" value="Genomic_DNA"/>
</dbReference>
<reference evidence="2" key="1">
    <citation type="journal article" date="2023" name="G3 (Bethesda)">
        <title>Whole genome assembly and annotation of the endangered Caribbean coral Acropora cervicornis.</title>
        <authorList>
            <person name="Selwyn J.D."/>
            <person name="Vollmer S.V."/>
        </authorList>
    </citation>
    <scope>NUCLEOTIDE SEQUENCE</scope>
    <source>
        <strain evidence="2">K2</strain>
    </source>
</reference>
<organism evidence="2 3">
    <name type="scientific">Acropora cervicornis</name>
    <name type="common">Staghorn coral</name>
    <dbReference type="NCBI Taxonomy" id="6130"/>
    <lineage>
        <taxon>Eukaryota</taxon>
        <taxon>Metazoa</taxon>
        <taxon>Cnidaria</taxon>
        <taxon>Anthozoa</taxon>
        <taxon>Hexacorallia</taxon>
        <taxon>Scleractinia</taxon>
        <taxon>Astrocoeniina</taxon>
        <taxon>Acroporidae</taxon>
        <taxon>Acropora</taxon>
    </lineage>
</organism>
<protein>
    <submittedName>
        <fullName evidence="2">Uncharacterized protein</fullName>
    </submittedName>
</protein>
<name>A0AAD9V5H2_ACRCE</name>
<sequence>MTNPYAKIARQSEGTQHGQVHRQFHWLPPSLAKHGKAFVCSPEIYEFLIKLLKNDDETASGDIQLLCKLFSGEPATYHFTTESARDIEQNTPFCLLGATQLQNAAKILYRMGQGHGLLDRFLVTIPLALKPTPEQLDHAQRRLDKMAFNDFQPLFDAIFVAHTNIIRVYKLDDQCVTIHRDLLRDFAAEVNEEILHGNMPPKSKKTEITPRVAVYLSVLSHFICQNLDIPNTEVPESVTPQFYRAAAKLVEHMESQKEMFVDFLKSITEVTRETTAIVLFPRPLVTYQAIKKYGARAMRSVARPEFETCAANLAQYGDYIKVRVPRSAKQAEHIPAKRAKKTRDNDISSTNSEEDLGPSQESSIKESAELEDITTQSSVIVIENRIPVGETIKIVGALKNAGLRPELEDDVLLGMEVDSLNELSQILY</sequence>
<feature type="region of interest" description="Disordered" evidence="1">
    <location>
        <begin position="331"/>
        <end position="370"/>
    </location>
</feature>
<keyword evidence="3" id="KW-1185">Reference proteome</keyword>
<reference evidence="2" key="2">
    <citation type="journal article" date="2023" name="Science">
        <title>Genomic signatures of disease resistance in endangered staghorn corals.</title>
        <authorList>
            <person name="Vollmer S.V."/>
            <person name="Selwyn J.D."/>
            <person name="Despard B.A."/>
            <person name="Roesel C.L."/>
        </authorList>
    </citation>
    <scope>NUCLEOTIDE SEQUENCE</scope>
    <source>
        <strain evidence="2">K2</strain>
    </source>
</reference>
<evidence type="ECO:0000313" key="3">
    <source>
        <dbReference type="Proteomes" id="UP001249851"/>
    </source>
</evidence>
<evidence type="ECO:0000256" key="1">
    <source>
        <dbReference type="SAM" id="MobiDB-lite"/>
    </source>
</evidence>